<keyword evidence="2 8" id="KW-0732">Signal</keyword>
<feature type="domain" description="Bulb-type lectin" evidence="10">
    <location>
        <begin position="25"/>
        <end position="148"/>
    </location>
</feature>
<dbReference type="OrthoDB" id="1741851at2759"/>
<sequence>MQSIIYFSCTFLLWSYLQFSAARDSITSGKFNSIKNDENLISAGEKFVLGFFETYYNKYVGIWYYQREPRTVVWVASKNSLPASASATDRYFGIAEDGNLKVWDVNGKSSSITALGNSPSSNRTVRLLDSGNLVLIDDLSRNVLWQSFDNPSDTFLPGMKMDGKLKLTSWTSIENPSSGNYTFEQDPENENNYRIRYGSILYWKSGESGDFIRYNEIHTAVSLLLSNSSVPSDETIRLWMNPSGQIQYFGWDNKNGNWSSIWSAPGDDKCSLYNFCGNFGSCNSKNRLVCKCLPGFKPNSPDNWNSGDFSGGCTRKSTICPDSETTFLNPRMMKVGKPDSLSEVAKSEEDCKKECLSNCQCQGYAFVEADPSRRRSISFNSSRCWLWTEFLSNLEEEYSQGGRDLYVRTVTSDIKSIWARLSHPW</sequence>
<organism evidence="12 13">
    <name type="scientific">Nyssa sinensis</name>
    <dbReference type="NCBI Taxonomy" id="561372"/>
    <lineage>
        <taxon>Eukaryota</taxon>
        <taxon>Viridiplantae</taxon>
        <taxon>Streptophyta</taxon>
        <taxon>Embryophyta</taxon>
        <taxon>Tracheophyta</taxon>
        <taxon>Spermatophyta</taxon>
        <taxon>Magnoliopsida</taxon>
        <taxon>eudicotyledons</taxon>
        <taxon>Gunneridae</taxon>
        <taxon>Pentapetalae</taxon>
        <taxon>asterids</taxon>
        <taxon>Cornales</taxon>
        <taxon>Nyssaceae</taxon>
        <taxon>Nyssa</taxon>
    </lineage>
</organism>
<dbReference type="Gene3D" id="2.90.10.10">
    <property type="entry name" value="Bulb-type lectin domain"/>
    <property type="match status" value="1"/>
</dbReference>
<feature type="signal peptide" evidence="8">
    <location>
        <begin position="1"/>
        <end position="22"/>
    </location>
</feature>
<dbReference type="CDD" id="cd00028">
    <property type="entry name" value="B_lectin"/>
    <property type="match status" value="1"/>
</dbReference>
<dbReference type="PROSITE" id="PS50948">
    <property type="entry name" value="PAN"/>
    <property type="match status" value="1"/>
</dbReference>
<comment type="catalytic activity">
    <reaction evidence="6">
        <text>L-seryl-[protein] + ATP = O-phospho-L-seryl-[protein] + ADP + H(+)</text>
        <dbReference type="Rhea" id="RHEA:17989"/>
        <dbReference type="Rhea" id="RHEA-COMP:9863"/>
        <dbReference type="Rhea" id="RHEA-COMP:11604"/>
        <dbReference type="ChEBI" id="CHEBI:15378"/>
        <dbReference type="ChEBI" id="CHEBI:29999"/>
        <dbReference type="ChEBI" id="CHEBI:30616"/>
        <dbReference type="ChEBI" id="CHEBI:83421"/>
        <dbReference type="ChEBI" id="CHEBI:456216"/>
        <dbReference type="EC" id="2.7.11.1"/>
    </reaction>
</comment>
<feature type="chain" id="PRO_5023944477" description="non-specific serine/threonine protein kinase" evidence="8">
    <location>
        <begin position="23"/>
        <end position="425"/>
    </location>
</feature>
<proteinExistence type="predicted"/>
<keyword evidence="7" id="KW-0245">EGF-like domain</keyword>
<dbReference type="EC" id="2.7.11.1" evidence="1"/>
<evidence type="ECO:0000259" key="11">
    <source>
        <dbReference type="PROSITE" id="PS50948"/>
    </source>
</evidence>
<dbReference type="SMART" id="SM00473">
    <property type="entry name" value="PAN_AP"/>
    <property type="match status" value="1"/>
</dbReference>
<evidence type="ECO:0000256" key="7">
    <source>
        <dbReference type="PROSITE-ProRule" id="PRU00076"/>
    </source>
</evidence>
<gene>
    <name evidence="12" type="ORF">F0562_010945</name>
</gene>
<keyword evidence="4" id="KW-0325">Glycoprotein</keyword>
<accession>A0A5J5A3Y4</accession>
<dbReference type="Pfam" id="PF00954">
    <property type="entry name" value="S_locus_glycop"/>
    <property type="match status" value="1"/>
</dbReference>
<comment type="caution">
    <text evidence="7">Lacks conserved residue(s) required for the propagation of feature annotation.</text>
</comment>
<evidence type="ECO:0000313" key="12">
    <source>
        <dbReference type="EMBL" id="KAA8524522.1"/>
    </source>
</evidence>
<dbReference type="PROSITE" id="PS50026">
    <property type="entry name" value="EGF_3"/>
    <property type="match status" value="1"/>
</dbReference>
<dbReference type="InterPro" id="IPR000858">
    <property type="entry name" value="S_locus_glycoprot_dom"/>
</dbReference>
<evidence type="ECO:0000256" key="6">
    <source>
        <dbReference type="ARBA" id="ARBA00048679"/>
    </source>
</evidence>
<keyword evidence="3" id="KW-1015">Disulfide bond</keyword>
<dbReference type="PANTHER" id="PTHR32444">
    <property type="entry name" value="BULB-TYPE LECTIN DOMAIN-CONTAINING PROTEIN"/>
    <property type="match status" value="1"/>
</dbReference>
<dbReference type="Pfam" id="PF01453">
    <property type="entry name" value="B_lectin"/>
    <property type="match status" value="1"/>
</dbReference>
<feature type="domain" description="Apple" evidence="11">
    <location>
        <begin position="320"/>
        <end position="410"/>
    </location>
</feature>
<dbReference type="EMBL" id="CM018047">
    <property type="protein sequence ID" value="KAA8524522.1"/>
    <property type="molecule type" value="Genomic_DNA"/>
</dbReference>
<dbReference type="InterPro" id="IPR001480">
    <property type="entry name" value="Bulb-type_lectin_dom"/>
</dbReference>
<evidence type="ECO:0000256" key="4">
    <source>
        <dbReference type="ARBA" id="ARBA00023180"/>
    </source>
</evidence>
<feature type="domain" description="EGF-like" evidence="9">
    <location>
        <begin position="266"/>
        <end position="302"/>
    </location>
</feature>
<dbReference type="PANTHER" id="PTHR32444:SF235">
    <property type="entry name" value="OS01G0783900 PROTEIN"/>
    <property type="match status" value="1"/>
</dbReference>
<comment type="catalytic activity">
    <reaction evidence="5">
        <text>L-threonyl-[protein] + ATP = O-phospho-L-threonyl-[protein] + ADP + H(+)</text>
        <dbReference type="Rhea" id="RHEA:46608"/>
        <dbReference type="Rhea" id="RHEA-COMP:11060"/>
        <dbReference type="Rhea" id="RHEA-COMP:11605"/>
        <dbReference type="ChEBI" id="CHEBI:15378"/>
        <dbReference type="ChEBI" id="CHEBI:30013"/>
        <dbReference type="ChEBI" id="CHEBI:30616"/>
        <dbReference type="ChEBI" id="CHEBI:61977"/>
        <dbReference type="ChEBI" id="CHEBI:456216"/>
        <dbReference type="EC" id="2.7.11.1"/>
    </reaction>
</comment>
<evidence type="ECO:0000313" key="13">
    <source>
        <dbReference type="Proteomes" id="UP000325577"/>
    </source>
</evidence>
<evidence type="ECO:0000259" key="9">
    <source>
        <dbReference type="PROSITE" id="PS50026"/>
    </source>
</evidence>
<dbReference type="CDD" id="cd01098">
    <property type="entry name" value="PAN_AP_plant"/>
    <property type="match status" value="1"/>
</dbReference>
<dbReference type="GO" id="GO:0004674">
    <property type="term" value="F:protein serine/threonine kinase activity"/>
    <property type="evidence" value="ECO:0007669"/>
    <property type="project" value="UniProtKB-EC"/>
</dbReference>
<evidence type="ECO:0000256" key="5">
    <source>
        <dbReference type="ARBA" id="ARBA00047899"/>
    </source>
</evidence>
<evidence type="ECO:0000256" key="1">
    <source>
        <dbReference type="ARBA" id="ARBA00012513"/>
    </source>
</evidence>
<dbReference type="InterPro" id="IPR003609">
    <property type="entry name" value="Pan_app"/>
</dbReference>
<dbReference type="InterPro" id="IPR036426">
    <property type="entry name" value="Bulb-type_lectin_dom_sf"/>
</dbReference>
<dbReference type="SUPFAM" id="SSF51110">
    <property type="entry name" value="alpha-D-mannose-specific plant lectins"/>
    <property type="match status" value="1"/>
</dbReference>
<name>A0A5J5A3Y4_9ASTE</name>
<protein>
    <recommendedName>
        <fullName evidence="1">non-specific serine/threonine protein kinase</fullName>
        <ecNumber evidence="1">2.7.11.1</ecNumber>
    </recommendedName>
</protein>
<dbReference type="SMART" id="SM00108">
    <property type="entry name" value="B_lectin"/>
    <property type="match status" value="1"/>
</dbReference>
<dbReference type="Proteomes" id="UP000325577">
    <property type="component" value="Linkage Group LG4"/>
</dbReference>
<dbReference type="InterPro" id="IPR000742">
    <property type="entry name" value="EGF"/>
</dbReference>
<dbReference type="PROSITE" id="PS50927">
    <property type="entry name" value="BULB_LECTIN"/>
    <property type="match status" value="1"/>
</dbReference>
<evidence type="ECO:0000259" key="10">
    <source>
        <dbReference type="PROSITE" id="PS50927"/>
    </source>
</evidence>
<evidence type="ECO:0000256" key="3">
    <source>
        <dbReference type="ARBA" id="ARBA00023157"/>
    </source>
</evidence>
<dbReference type="Pfam" id="PF08276">
    <property type="entry name" value="PAN_2"/>
    <property type="match status" value="1"/>
</dbReference>
<evidence type="ECO:0000256" key="2">
    <source>
        <dbReference type="ARBA" id="ARBA00022729"/>
    </source>
</evidence>
<dbReference type="AlphaFoldDB" id="A0A5J5A3Y4"/>
<dbReference type="GO" id="GO:0048544">
    <property type="term" value="P:recognition of pollen"/>
    <property type="evidence" value="ECO:0007669"/>
    <property type="project" value="InterPro"/>
</dbReference>
<evidence type="ECO:0000256" key="8">
    <source>
        <dbReference type="SAM" id="SignalP"/>
    </source>
</evidence>
<dbReference type="CDD" id="cd00054">
    <property type="entry name" value="EGF_CA"/>
    <property type="match status" value="1"/>
</dbReference>
<reference evidence="12 13" key="1">
    <citation type="submission" date="2019-09" db="EMBL/GenBank/DDBJ databases">
        <title>A chromosome-level genome assembly of the Chinese tupelo Nyssa sinensis.</title>
        <authorList>
            <person name="Yang X."/>
            <person name="Kang M."/>
            <person name="Yang Y."/>
            <person name="Xiong H."/>
            <person name="Wang M."/>
            <person name="Zhang Z."/>
            <person name="Wang Z."/>
            <person name="Wu H."/>
            <person name="Ma T."/>
            <person name="Liu J."/>
            <person name="Xi Z."/>
        </authorList>
    </citation>
    <scope>NUCLEOTIDE SEQUENCE [LARGE SCALE GENOMIC DNA]</scope>
    <source>
        <strain evidence="12">J267</strain>
        <tissue evidence="12">Leaf</tissue>
    </source>
</reference>
<keyword evidence="13" id="KW-1185">Reference proteome</keyword>